<dbReference type="AlphaFoldDB" id="A0A1H4W7H5"/>
<keyword evidence="5 7" id="KW-1133">Transmembrane helix</keyword>
<dbReference type="InterPro" id="IPR003416">
    <property type="entry name" value="MgtC/SapB/SrpB/YhiD_fam"/>
</dbReference>
<evidence type="ECO:0000256" key="6">
    <source>
        <dbReference type="ARBA" id="ARBA00023136"/>
    </source>
</evidence>
<dbReference type="PANTHER" id="PTHR33778">
    <property type="entry name" value="PROTEIN MGTC"/>
    <property type="match status" value="1"/>
</dbReference>
<dbReference type="Proteomes" id="UP000198609">
    <property type="component" value="Unassembled WGS sequence"/>
</dbReference>
<dbReference type="EMBL" id="FNST01000002">
    <property type="protein sequence ID" value="SEC89322.1"/>
    <property type="molecule type" value="Genomic_DNA"/>
</dbReference>
<reference evidence="10" key="1">
    <citation type="submission" date="2016-10" db="EMBL/GenBank/DDBJ databases">
        <authorList>
            <person name="Varghese N."/>
            <person name="Submissions S."/>
        </authorList>
    </citation>
    <scope>NUCLEOTIDE SEQUENCE [LARGE SCALE GENOMIC DNA]</scope>
    <source>
        <strain evidence="10">DSM 40318</strain>
    </source>
</reference>
<evidence type="ECO:0000256" key="2">
    <source>
        <dbReference type="ARBA" id="ARBA00009298"/>
    </source>
</evidence>
<comment type="subcellular location">
    <subcellularLocation>
        <location evidence="1">Cell membrane</location>
        <topology evidence="1">Multi-pass membrane protein</topology>
    </subcellularLocation>
</comment>
<name>A0A1H4W7H5_STRMJ</name>
<evidence type="ECO:0000313" key="10">
    <source>
        <dbReference type="Proteomes" id="UP000198609"/>
    </source>
</evidence>
<keyword evidence="4 7" id="KW-0812">Transmembrane</keyword>
<keyword evidence="10" id="KW-1185">Reference proteome</keyword>
<evidence type="ECO:0000259" key="8">
    <source>
        <dbReference type="Pfam" id="PF02308"/>
    </source>
</evidence>
<evidence type="ECO:0000256" key="7">
    <source>
        <dbReference type="SAM" id="Phobius"/>
    </source>
</evidence>
<feature type="domain" description="MgtC/SapB/SrpB/YhiD N-terminal" evidence="8">
    <location>
        <begin position="31"/>
        <end position="156"/>
    </location>
</feature>
<dbReference type="PRINTS" id="PR01837">
    <property type="entry name" value="MGTCSAPBPROT"/>
</dbReference>
<proteinExistence type="inferred from homology"/>
<keyword evidence="6 7" id="KW-0472">Membrane</keyword>
<protein>
    <submittedName>
        <fullName evidence="9">Putative Mg2+ transporter-C (MgtC) family protein</fullName>
    </submittedName>
</protein>
<sequence length="270" mass="28740">MDRTEGTDVRLIAAPMWEFGMDQGVRQFAELGVALVLSTLIGLERAVQQKSAGLRTHTLVGVGSALFMQVSQYGFTDVLLRDHVGLDPSRVAAQVVSGIGFIGGGLIFVRRDAVHGLTTAATVWLTCAVGMACGGGLALLATAVTAVHFLVIRGYPLLTRRLPALWSAERVELQLSYRVGAGLLPRVLELCTAAGYRVLRVRVDRAPWKGRGRTTRIVRTEEEARPADTGVAEVQLALEGAGDVLRLVGAISELDGVLGADAGRDLDDAE</sequence>
<dbReference type="Pfam" id="PF02308">
    <property type="entry name" value="MgtC"/>
    <property type="match status" value="1"/>
</dbReference>
<evidence type="ECO:0000256" key="1">
    <source>
        <dbReference type="ARBA" id="ARBA00004651"/>
    </source>
</evidence>
<dbReference type="RefSeq" id="WP_244321068.1">
    <property type="nucleotide sequence ID" value="NZ_FNST01000002.1"/>
</dbReference>
<dbReference type="InterPro" id="IPR049177">
    <property type="entry name" value="MgtC_SapB_SrpB_YhiD_N"/>
</dbReference>
<comment type="similarity">
    <text evidence="2">Belongs to the MgtC/SapB family.</text>
</comment>
<evidence type="ECO:0000313" key="9">
    <source>
        <dbReference type="EMBL" id="SEC89322.1"/>
    </source>
</evidence>
<evidence type="ECO:0000256" key="4">
    <source>
        <dbReference type="ARBA" id="ARBA00022692"/>
    </source>
</evidence>
<feature type="transmembrane region" description="Helical" evidence="7">
    <location>
        <begin position="52"/>
        <end position="71"/>
    </location>
</feature>
<dbReference type="PANTHER" id="PTHR33778:SF1">
    <property type="entry name" value="MAGNESIUM TRANSPORTER YHID-RELATED"/>
    <property type="match status" value="1"/>
</dbReference>
<evidence type="ECO:0000256" key="3">
    <source>
        <dbReference type="ARBA" id="ARBA00022475"/>
    </source>
</evidence>
<gene>
    <name evidence="9" type="ORF">SAMN04490356_5956</name>
</gene>
<accession>A0A1H4W7H5</accession>
<feature type="transmembrane region" description="Helical" evidence="7">
    <location>
        <begin position="121"/>
        <end position="151"/>
    </location>
</feature>
<feature type="transmembrane region" description="Helical" evidence="7">
    <location>
        <begin position="91"/>
        <end position="109"/>
    </location>
</feature>
<organism evidence="9 10">
    <name type="scientific">Streptomyces melanosporofaciens</name>
    <dbReference type="NCBI Taxonomy" id="67327"/>
    <lineage>
        <taxon>Bacteria</taxon>
        <taxon>Bacillati</taxon>
        <taxon>Actinomycetota</taxon>
        <taxon>Actinomycetes</taxon>
        <taxon>Kitasatosporales</taxon>
        <taxon>Streptomycetaceae</taxon>
        <taxon>Streptomyces</taxon>
        <taxon>Streptomyces violaceusniger group</taxon>
    </lineage>
</organism>
<dbReference type="GO" id="GO:0005886">
    <property type="term" value="C:plasma membrane"/>
    <property type="evidence" value="ECO:0007669"/>
    <property type="project" value="UniProtKB-SubCell"/>
</dbReference>
<evidence type="ECO:0000256" key="5">
    <source>
        <dbReference type="ARBA" id="ARBA00022989"/>
    </source>
</evidence>
<keyword evidence="3" id="KW-1003">Cell membrane</keyword>